<gene>
    <name evidence="1" type="ORF">TGAM01_v202062</name>
</gene>
<dbReference type="AlphaFoldDB" id="A0A2P4ZXD3"/>
<protein>
    <submittedName>
        <fullName evidence="1">Uncharacterized protein</fullName>
    </submittedName>
</protein>
<reference evidence="1 2" key="1">
    <citation type="journal article" date="2016" name="Genome Announc.">
        <title>Draft Whole-Genome Sequence of Trichoderma gamsii T6085, a Promising Biocontrol Agent of Fusarium Head Blight on Wheat.</title>
        <authorList>
            <person name="Baroncelli R."/>
            <person name="Zapparata A."/>
            <person name="Piaggeschi G."/>
            <person name="Sarrocco S."/>
            <person name="Vannacci G."/>
        </authorList>
    </citation>
    <scope>NUCLEOTIDE SEQUENCE [LARGE SCALE GENOMIC DNA]</scope>
    <source>
        <strain evidence="1 2">T6085</strain>
    </source>
</reference>
<keyword evidence="2" id="KW-1185">Reference proteome</keyword>
<dbReference type="Proteomes" id="UP000054821">
    <property type="component" value="Unassembled WGS sequence"/>
</dbReference>
<proteinExistence type="predicted"/>
<name>A0A2P4ZXD3_9HYPO</name>
<accession>A0A2P4ZXD3</accession>
<comment type="caution">
    <text evidence="1">The sequence shown here is derived from an EMBL/GenBank/DDBJ whole genome shotgun (WGS) entry which is preliminary data.</text>
</comment>
<organism evidence="1 2">
    <name type="scientific">Trichoderma gamsii</name>
    <dbReference type="NCBI Taxonomy" id="398673"/>
    <lineage>
        <taxon>Eukaryota</taxon>
        <taxon>Fungi</taxon>
        <taxon>Dikarya</taxon>
        <taxon>Ascomycota</taxon>
        <taxon>Pezizomycotina</taxon>
        <taxon>Sordariomycetes</taxon>
        <taxon>Hypocreomycetidae</taxon>
        <taxon>Hypocreales</taxon>
        <taxon>Hypocreaceae</taxon>
        <taxon>Trichoderma</taxon>
    </lineage>
</organism>
<evidence type="ECO:0000313" key="2">
    <source>
        <dbReference type="Proteomes" id="UP000054821"/>
    </source>
</evidence>
<dbReference type="RefSeq" id="XP_024406311.1">
    <property type="nucleotide sequence ID" value="XM_024548908.1"/>
</dbReference>
<sequence length="142" mass="15484">MPDNIRTLGLSIAPADRMVSLEAVTMAISGGLQGRSMDLQMLPSHACTPTARLASNNTRATLHPVMIHRLDGVSFKYAVDVTRRPLDVVAADITPFLRAASRIIARPGVHMVGRVMFMGLSIIQNLSEQSRESERQTHLSHG</sequence>
<dbReference type="EMBL" id="JPDN02000005">
    <property type="protein sequence ID" value="PON28954.1"/>
    <property type="molecule type" value="Genomic_DNA"/>
</dbReference>
<evidence type="ECO:0000313" key="1">
    <source>
        <dbReference type="EMBL" id="PON28954.1"/>
    </source>
</evidence>
<dbReference type="GeneID" id="36347375"/>